<reference evidence="1 2" key="1">
    <citation type="submission" date="2019-08" db="EMBL/GenBank/DDBJ databases">
        <title>Bacillus genomes from the desert of Cuatro Cienegas, Coahuila.</title>
        <authorList>
            <person name="Olmedo-Alvarez G."/>
        </authorList>
    </citation>
    <scope>NUCLEOTIDE SEQUENCE [LARGE SCALE GENOMIC DNA]</scope>
    <source>
        <strain evidence="1 2">CH37_1T</strain>
    </source>
</reference>
<protein>
    <recommendedName>
        <fullName evidence="3">YolD-like family protein</fullName>
    </recommendedName>
</protein>
<proteinExistence type="predicted"/>
<dbReference type="EMBL" id="VTES01000002">
    <property type="protein sequence ID" value="TYS65224.1"/>
    <property type="molecule type" value="Genomic_DNA"/>
</dbReference>
<organism evidence="1 2">
    <name type="scientific">Bacillus infantis</name>
    <dbReference type="NCBI Taxonomy" id="324767"/>
    <lineage>
        <taxon>Bacteria</taxon>
        <taxon>Bacillati</taxon>
        <taxon>Bacillota</taxon>
        <taxon>Bacilli</taxon>
        <taxon>Bacillales</taxon>
        <taxon>Bacillaceae</taxon>
        <taxon>Bacillus</taxon>
    </lineage>
</organism>
<dbReference type="Proteomes" id="UP000323732">
    <property type="component" value="Unassembled WGS sequence"/>
</dbReference>
<evidence type="ECO:0000313" key="2">
    <source>
        <dbReference type="Proteomes" id="UP000323732"/>
    </source>
</evidence>
<dbReference type="AlphaFoldDB" id="A0A5D4SSU8"/>
<accession>A0A5D4SSU8</accession>
<comment type="caution">
    <text evidence="1">The sequence shown here is derived from an EMBL/GenBank/DDBJ whole genome shotgun (WGS) entry which is preliminary data.</text>
</comment>
<evidence type="ECO:0008006" key="3">
    <source>
        <dbReference type="Google" id="ProtNLM"/>
    </source>
</evidence>
<gene>
    <name evidence="1" type="ORF">FZD47_07765</name>
</gene>
<dbReference type="RefSeq" id="WP_129612184.1">
    <property type="nucleotide sequence ID" value="NZ_JAMYWU010000001.1"/>
</dbReference>
<name>A0A5D4SSU8_9BACI</name>
<evidence type="ECO:0000313" key="1">
    <source>
        <dbReference type="EMBL" id="TYS65224.1"/>
    </source>
</evidence>
<sequence>MPSSQKEGQHMNMIMDNGLLIEVIYKKKLYQYLEFIRLDNICQKTYVTCKNIVTGEMYTFDEEYIDNIITNIQPKPDEEENPVAI</sequence>